<evidence type="ECO:0000256" key="1">
    <source>
        <dbReference type="ARBA" id="ARBA00022614"/>
    </source>
</evidence>
<keyword evidence="2" id="KW-0677">Repeat</keyword>
<dbReference type="InterPro" id="IPR058546">
    <property type="entry name" value="RPS4B/Roq1-like_LRR"/>
</dbReference>
<dbReference type="Gene3D" id="3.80.10.10">
    <property type="entry name" value="Ribonuclease Inhibitor"/>
    <property type="match status" value="1"/>
</dbReference>
<keyword evidence="1" id="KW-0433">Leucine-rich repeat</keyword>
<organism evidence="6 7">
    <name type="scientific">Salix udensis</name>
    <dbReference type="NCBI Taxonomy" id="889485"/>
    <lineage>
        <taxon>Eukaryota</taxon>
        <taxon>Viridiplantae</taxon>
        <taxon>Streptophyta</taxon>
        <taxon>Embryophyta</taxon>
        <taxon>Tracheophyta</taxon>
        <taxon>Spermatophyta</taxon>
        <taxon>Magnoliopsida</taxon>
        <taxon>eudicotyledons</taxon>
        <taxon>Gunneridae</taxon>
        <taxon>Pentapetalae</taxon>
        <taxon>rosids</taxon>
        <taxon>fabids</taxon>
        <taxon>Malpighiales</taxon>
        <taxon>Salicaceae</taxon>
        <taxon>Saliceae</taxon>
        <taxon>Salix</taxon>
    </lineage>
</organism>
<dbReference type="AlphaFoldDB" id="A0AAD6PBW4"/>
<feature type="domain" description="C-JID" evidence="4">
    <location>
        <begin position="179"/>
        <end position="300"/>
    </location>
</feature>
<dbReference type="SUPFAM" id="SSF52058">
    <property type="entry name" value="L domain-like"/>
    <property type="match status" value="1"/>
</dbReference>
<dbReference type="InterPro" id="IPR032675">
    <property type="entry name" value="LRR_dom_sf"/>
</dbReference>
<dbReference type="InterPro" id="IPR045344">
    <property type="entry name" value="C-JID"/>
</dbReference>
<gene>
    <name evidence="6" type="ORF">OIU84_027748</name>
</gene>
<reference evidence="6 7" key="1">
    <citation type="journal article" date="2023" name="Int. J. Mol. Sci.">
        <title>De Novo Assembly and Annotation of 11 Diverse Shrub Willow (Salix) Genomes Reveals Novel Gene Organization in Sex-Linked Regions.</title>
        <authorList>
            <person name="Hyden B."/>
            <person name="Feng K."/>
            <person name="Yates T.B."/>
            <person name="Jawdy S."/>
            <person name="Cereghino C."/>
            <person name="Smart L.B."/>
            <person name="Muchero W."/>
        </authorList>
    </citation>
    <scope>NUCLEOTIDE SEQUENCE [LARGE SCALE GENOMIC DNA]</scope>
    <source>
        <tissue evidence="6">Shoot tip</tissue>
    </source>
</reference>
<dbReference type="Pfam" id="PF20160">
    <property type="entry name" value="C-JID"/>
    <property type="match status" value="1"/>
</dbReference>
<evidence type="ECO:0000256" key="2">
    <source>
        <dbReference type="ARBA" id="ARBA00022737"/>
    </source>
</evidence>
<name>A0AAD6PBW4_9ROSI</name>
<proteinExistence type="predicted"/>
<evidence type="ECO:0000313" key="6">
    <source>
        <dbReference type="EMBL" id="KAJ6422833.1"/>
    </source>
</evidence>
<keyword evidence="7" id="KW-1185">Reference proteome</keyword>
<evidence type="ECO:0000259" key="4">
    <source>
        <dbReference type="Pfam" id="PF20160"/>
    </source>
</evidence>
<sequence>MNGDNDVPSNLPTSSKCYENSSGSDFLPAQANSLEGSSLLTFPLLRWLDLQNCCLGNVNFLKMHNCFPMLKELDLSGNIFAIIPETLLLFTHLKSLRLNKCKKLQEIPALPRNIKRLEARDCELLERYSPLDKEGKWPARLRVVDFSNCHKLAKNEGKNKEDAFFSKALHQKFQVEMVLPGSKIPEWFTFTSEQGSLTYPVPSSVFDKIQGLVICSILCLEDGMTPTISCELFVDGKSMILCSRHFFPLETDHMWLYYQPYCYTGALGSARNDLVRFDISFEVLEAPRGSALKMCGIYFVSRQDKTMTDPSSTQSTSYLVCKRDKTMTYPSSSQSTSYLTDPSSTQSTSYLTDHSVSFDLMTSCYKVDPEFKMRPNMNRKRPEILDRSGIFNNDLLELGPNSRVSRRKTVNDQFWEQYFSSLQPMDQNPGNPLIVSKSGEHQLEHWLSLSLQPMDRKQNVQFPMCRNFFNELCRALIGEHADVEYETEKDERLERYK</sequence>
<feature type="domain" description="Disease resistance protein RPS4B/Roq1-like leucine-rich repeats" evidence="5">
    <location>
        <begin position="42"/>
        <end position="150"/>
    </location>
</feature>
<accession>A0AAD6PBW4</accession>
<evidence type="ECO:0000313" key="7">
    <source>
        <dbReference type="Proteomes" id="UP001162972"/>
    </source>
</evidence>
<dbReference type="EMBL" id="JAPFFJ010000007">
    <property type="protein sequence ID" value="KAJ6422833.1"/>
    <property type="molecule type" value="Genomic_DNA"/>
</dbReference>
<keyword evidence="3" id="KW-0611">Plant defense</keyword>
<protein>
    <submittedName>
        <fullName evidence="6">Uncharacterized protein</fullName>
    </submittedName>
</protein>
<dbReference type="Pfam" id="PF23286">
    <property type="entry name" value="LRR_13"/>
    <property type="match status" value="1"/>
</dbReference>
<evidence type="ECO:0000256" key="3">
    <source>
        <dbReference type="ARBA" id="ARBA00022821"/>
    </source>
</evidence>
<dbReference type="Proteomes" id="UP001162972">
    <property type="component" value="Chromosome 19"/>
</dbReference>
<evidence type="ECO:0000259" key="5">
    <source>
        <dbReference type="Pfam" id="PF23286"/>
    </source>
</evidence>
<comment type="caution">
    <text evidence="6">The sequence shown here is derived from an EMBL/GenBank/DDBJ whole genome shotgun (WGS) entry which is preliminary data.</text>
</comment>